<organism evidence="1 2">
    <name type="scientific">Candidatus Nitrosocosmicus franklandianus</name>
    <dbReference type="NCBI Taxonomy" id="1798806"/>
    <lineage>
        <taxon>Archaea</taxon>
        <taxon>Nitrososphaerota</taxon>
        <taxon>Nitrososphaeria</taxon>
        <taxon>Nitrososphaerales</taxon>
        <taxon>Nitrososphaeraceae</taxon>
        <taxon>Candidatus Nitrosocosmicus</taxon>
    </lineage>
</organism>
<gene>
    <name evidence="1" type="ORF">NFRAN_2895</name>
</gene>
<evidence type="ECO:0000313" key="1">
    <source>
        <dbReference type="EMBL" id="VFJ15218.1"/>
    </source>
</evidence>
<dbReference type="OrthoDB" id="9571at2157"/>
<dbReference type="GeneID" id="39422007"/>
<keyword evidence="2" id="KW-1185">Reference proteome</keyword>
<protein>
    <recommendedName>
        <fullName evidence="3">Antitoxin SocA-like Panacea domain-containing protein</fullName>
    </recommendedName>
</protein>
<name>A0A484IEN9_9ARCH</name>
<dbReference type="EMBL" id="LR216287">
    <property type="protein sequence ID" value="VFJ15218.1"/>
    <property type="molecule type" value="Genomic_DNA"/>
</dbReference>
<dbReference type="AlphaFoldDB" id="A0A484IEN9"/>
<accession>A0A484IEN9</accession>
<proteinExistence type="predicted"/>
<dbReference type="Proteomes" id="UP000294299">
    <property type="component" value="Chromosome NFRAN"/>
</dbReference>
<evidence type="ECO:0008006" key="3">
    <source>
        <dbReference type="Google" id="ProtNLM"/>
    </source>
</evidence>
<reference evidence="1 2" key="1">
    <citation type="submission" date="2019-02" db="EMBL/GenBank/DDBJ databases">
        <authorList>
            <person name="Lehtovirta-Morley E L."/>
        </authorList>
    </citation>
    <scope>NUCLEOTIDE SEQUENCE [LARGE SCALE GENOMIC DNA]</scope>
    <source>
        <strain evidence="1">NFRAN1</strain>
    </source>
</reference>
<evidence type="ECO:0000313" key="2">
    <source>
        <dbReference type="Proteomes" id="UP000294299"/>
    </source>
</evidence>
<dbReference type="RefSeq" id="WP_145988086.1">
    <property type="nucleotide sequence ID" value="NZ_LR216287.1"/>
</dbReference>
<sequence>MSTKLQDFMCFLHENKLVDIHSVRRKDEVGSINRLKLQKYVYLAQSCLNNDIGYEFNMYNNGPYSPELANYYYEKLDINAIESDIMNKNWKLDAGFTKRFLDLFKDKELDWLVVASTLVDNTNYFEDEQEILNKVYAMKSDYSKSYIDDVWNDLKDYALVKYESGLKLMNNLLSSF</sequence>
<dbReference type="KEGG" id="nfn:NFRAN_2895"/>